<evidence type="ECO:0000256" key="2">
    <source>
        <dbReference type="ARBA" id="ARBA00022500"/>
    </source>
</evidence>
<dbReference type="SMART" id="SM00304">
    <property type="entry name" value="HAMP"/>
    <property type="match status" value="2"/>
</dbReference>
<keyword evidence="7" id="KW-1133">Transmembrane helix</keyword>
<sequence length="722" mass="76623">MLSNIKIGARLALGFGLVIALMLGTLAMNVFQLRSIQNVSHEVVDEAWPNADVANQIIVNISDNAKTALSLMFMSDTQRMKKTVAEMSETSKALTGLYGQLEQSLTTPEGQVLLADILKARKAYVGSRKNAIALALESRMEEARNLMIQETLPLHRAYVAAVHTLIDLAGREVDESGRRTVQIIKNATTLSVSLGSAMLLIAILVGVALTRSIVRPLGRAVTTVDQIAAGDLSVELQSRSRDEVGQLMRSVGAMQATLQTLIAEMNRMSGEHDKGDIDVKIDETLFKGDFQAMAAGVNDMVFGHIAVNKKAIACVTEFGEGNMDAELEPFAGKRVFINETIEQVRGNFKALIADVTLLSESAVEGRLDVRADASHHRGDFRRIVAGINATLDAVIGPVNEVMRILALMEAGQLSETIETPYKGRLEELRATLNNTVAKLAKTMRDVRVTADDLASASEQVSMTAQSLSQGATEQAASVEETSAALEQMSASVAQNTENATMTDGMAAKASKEATEGGAAVKETVAAMKQIAQKIGIIDDIAYQTNLLALNAAIEAARAGEHGKGFAVVAAEVRKLAERSQEAAQEIGEVAGSSVELAERAGRLLDEIVPAITKTSDLVQEISAASSEQSSGVGQINGAVSQLSQATQQNASASEELAATSEEMSGQAEQLQRMMNFFKTGDSASQSSATPSAEATSKLKGVSKPSVKRLPAGPSADSEFVSF</sequence>
<dbReference type="InterPro" id="IPR041395">
    <property type="entry name" value="McpB_HAMP_3rd"/>
</dbReference>
<dbReference type="PROSITE" id="PS50111">
    <property type="entry name" value="CHEMOTAXIS_TRANSDUC_2"/>
    <property type="match status" value="1"/>
</dbReference>
<dbReference type="Gene3D" id="1.20.120.1530">
    <property type="match status" value="2"/>
</dbReference>
<evidence type="ECO:0000256" key="3">
    <source>
        <dbReference type="ARBA" id="ARBA00023224"/>
    </source>
</evidence>
<evidence type="ECO:0000256" key="1">
    <source>
        <dbReference type="ARBA" id="ARBA00004370"/>
    </source>
</evidence>
<dbReference type="PANTHER" id="PTHR43531">
    <property type="entry name" value="PROTEIN ICFG"/>
    <property type="match status" value="1"/>
</dbReference>
<gene>
    <name evidence="10" type="ORF">ThidrDRAFT_0955</name>
</gene>
<dbReference type="SUPFAM" id="SSF58104">
    <property type="entry name" value="Methyl-accepting chemotaxis protein (MCP) signaling domain"/>
    <property type="match status" value="1"/>
</dbReference>
<dbReference type="CDD" id="cd17528">
    <property type="entry name" value="HAMP_III"/>
    <property type="match status" value="1"/>
</dbReference>
<evidence type="ECO:0000256" key="4">
    <source>
        <dbReference type="ARBA" id="ARBA00029447"/>
    </source>
</evidence>
<dbReference type="PATRIC" id="fig|765913.3.peg.977"/>
<feature type="region of interest" description="Disordered" evidence="6">
    <location>
        <begin position="646"/>
        <end position="722"/>
    </location>
</feature>
<dbReference type="AlphaFoldDB" id="G2DY43"/>
<evidence type="ECO:0000313" key="11">
    <source>
        <dbReference type="Proteomes" id="UP000004200"/>
    </source>
</evidence>
<dbReference type="SMART" id="SM00283">
    <property type="entry name" value="MA"/>
    <property type="match status" value="1"/>
</dbReference>
<evidence type="ECO:0000259" key="8">
    <source>
        <dbReference type="PROSITE" id="PS50111"/>
    </source>
</evidence>
<dbReference type="CDD" id="cd17527">
    <property type="entry name" value="HAMP_II"/>
    <property type="match status" value="1"/>
</dbReference>
<dbReference type="Pfam" id="PF00672">
    <property type="entry name" value="HAMP"/>
    <property type="match status" value="1"/>
</dbReference>
<dbReference type="GO" id="GO:0007165">
    <property type="term" value="P:signal transduction"/>
    <property type="evidence" value="ECO:0007669"/>
    <property type="project" value="UniProtKB-KW"/>
</dbReference>
<dbReference type="OrthoDB" id="9781845at2"/>
<feature type="domain" description="Methyl-accepting transducer" evidence="8">
    <location>
        <begin position="449"/>
        <end position="664"/>
    </location>
</feature>
<protein>
    <submittedName>
        <fullName evidence="10">Methyl-accepting chemotaxis sensory transducer</fullName>
    </submittedName>
</protein>
<comment type="subcellular location">
    <subcellularLocation>
        <location evidence="1">Membrane</location>
    </subcellularLocation>
</comment>
<dbReference type="InterPro" id="IPR047347">
    <property type="entry name" value="YvaQ-like_sensor"/>
</dbReference>
<reference evidence="10 11" key="1">
    <citation type="submission" date="2011-06" db="EMBL/GenBank/DDBJ databases">
        <title>The draft genome of Thiorhodococcus drewsii AZ1.</title>
        <authorList>
            <consortium name="US DOE Joint Genome Institute (JGI-PGF)"/>
            <person name="Lucas S."/>
            <person name="Han J."/>
            <person name="Lapidus A."/>
            <person name="Cheng J.-F."/>
            <person name="Goodwin L."/>
            <person name="Pitluck S."/>
            <person name="Peters L."/>
            <person name="Land M.L."/>
            <person name="Hauser L."/>
            <person name="Vogl K."/>
            <person name="Liu Z."/>
            <person name="Imhoff J."/>
            <person name="Thiel V."/>
            <person name="Frigaard N.-U."/>
            <person name="Bryant D.A."/>
            <person name="Woyke T.J."/>
        </authorList>
    </citation>
    <scope>NUCLEOTIDE SEQUENCE [LARGE SCALE GENOMIC DNA]</scope>
    <source>
        <strain evidence="10 11">AZ1</strain>
    </source>
</reference>
<evidence type="ECO:0000259" key="9">
    <source>
        <dbReference type="PROSITE" id="PS50885"/>
    </source>
</evidence>
<dbReference type="eggNOG" id="COG0840">
    <property type="taxonomic scope" value="Bacteria"/>
</dbReference>
<dbReference type="GO" id="GO:0005886">
    <property type="term" value="C:plasma membrane"/>
    <property type="evidence" value="ECO:0007669"/>
    <property type="project" value="TreeGrafter"/>
</dbReference>
<dbReference type="Pfam" id="PF12729">
    <property type="entry name" value="4HB_MCP_1"/>
    <property type="match status" value="1"/>
</dbReference>
<dbReference type="GO" id="GO:0006935">
    <property type="term" value="P:chemotaxis"/>
    <property type="evidence" value="ECO:0007669"/>
    <property type="project" value="UniProtKB-KW"/>
</dbReference>
<dbReference type="FunFam" id="1.10.287.950:FF:000001">
    <property type="entry name" value="Methyl-accepting chemotaxis sensory transducer"/>
    <property type="match status" value="1"/>
</dbReference>
<dbReference type="InterPro" id="IPR004090">
    <property type="entry name" value="Chemotax_Me-accpt_rcpt"/>
</dbReference>
<dbReference type="InterPro" id="IPR004089">
    <property type="entry name" value="MCPsignal_dom"/>
</dbReference>
<dbReference type="GO" id="GO:0004888">
    <property type="term" value="F:transmembrane signaling receptor activity"/>
    <property type="evidence" value="ECO:0007669"/>
    <property type="project" value="InterPro"/>
</dbReference>
<evidence type="ECO:0000256" key="6">
    <source>
        <dbReference type="SAM" id="MobiDB-lite"/>
    </source>
</evidence>
<feature type="domain" description="HAMP" evidence="9">
    <location>
        <begin position="392"/>
        <end position="444"/>
    </location>
</feature>
<dbReference type="InterPro" id="IPR024478">
    <property type="entry name" value="HlyB_4HB_MCP"/>
</dbReference>
<organism evidence="10 11">
    <name type="scientific">Thiorhodococcus drewsii AZ1</name>
    <dbReference type="NCBI Taxonomy" id="765913"/>
    <lineage>
        <taxon>Bacteria</taxon>
        <taxon>Pseudomonadati</taxon>
        <taxon>Pseudomonadota</taxon>
        <taxon>Gammaproteobacteria</taxon>
        <taxon>Chromatiales</taxon>
        <taxon>Chromatiaceae</taxon>
        <taxon>Thiorhodococcus</taxon>
    </lineage>
</organism>
<dbReference type="PRINTS" id="PR00260">
    <property type="entry name" value="CHEMTRNSDUCR"/>
</dbReference>
<dbReference type="CDD" id="cd19411">
    <property type="entry name" value="MCP2201-like_sensor"/>
    <property type="match status" value="1"/>
</dbReference>
<dbReference type="Gene3D" id="1.10.287.950">
    <property type="entry name" value="Methyl-accepting chemotaxis protein"/>
    <property type="match status" value="1"/>
</dbReference>
<feature type="compositionally biased region" description="Polar residues" evidence="6">
    <location>
        <begin position="681"/>
        <end position="694"/>
    </location>
</feature>
<evidence type="ECO:0000313" key="10">
    <source>
        <dbReference type="EMBL" id="EGV32835.1"/>
    </source>
</evidence>
<dbReference type="SUPFAM" id="SSF158472">
    <property type="entry name" value="HAMP domain-like"/>
    <property type="match status" value="1"/>
</dbReference>
<dbReference type="PROSITE" id="PS50885">
    <property type="entry name" value="HAMP"/>
    <property type="match status" value="2"/>
</dbReference>
<dbReference type="EMBL" id="AFWT01000005">
    <property type="protein sequence ID" value="EGV32835.1"/>
    <property type="molecule type" value="Genomic_DNA"/>
</dbReference>
<feature type="transmembrane region" description="Helical" evidence="7">
    <location>
        <begin position="187"/>
        <end position="209"/>
    </location>
</feature>
<dbReference type="CDD" id="cd11386">
    <property type="entry name" value="MCP_signal"/>
    <property type="match status" value="1"/>
</dbReference>
<comment type="similarity">
    <text evidence="4">Belongs to the methyl-accepting chemotaxis (MCP) protein family.</text>
</comment>
<evidence type="ECO:0000256" key="5">
    <source>
        <dbReference type="PROSITE-ProRule" id="PRU00284"/>
    </source>
</evidence>
<dbReference type="RefSeq" id="WP_007039670.1">
    <property type="nucleotide sequence ID" value="NZ_AFWT01000005.1"/>
</dbReference>
<keyword evidence="7" id="KW-0812">Transmembrane</keyword>
<dbReference type="Pfam" id="PF00015">
    <property type="entry name" value="MCPsignal"/>
    <property type="match status" value="1"/>
</dbReference>
<keyword evidence="2" id="KW-0145">Chemotaxis</keyword>
<proteinExistence type="inferred from homology"/>
<dbReference type="CDD" id="cd06225">
    <property type="entry name" value="HAMP"/>
    <property type="match status" value="1"/>
</dbReference>
<dbReference type="Pfam" id="PF18575">
    <property type="entry name" value="HAMP_N3"/>
    <property type="match status" value="1"/>
</dbReference>
<dbReference type="PANTHER" id="PTHR43531:SF11">
    <property type="entry name" value="METHYL-ACCEPTING CHEMOTAXIS PROTEIN 3"/>
    <property type="match status" value="1"/>
</dbReference>
<dbReference type="STRING" id="765913.ThidrDRAFT_0955"/>
<feature type="domain" description="HAMP" evidence="9">
    <location>
        <begin position="211"/>
        <end position="263"/>
    </location>
</feature>
<feature type="compositionally biased region" description="Low complexity" evidence="6">
    <location>
        <begin position="650"/>
        <end position="664"/>
    </location>
</feature>
<dbReference type="Pfam" id="PF18947">
    <property type="entry name" value="HAMP_2"/>
    <property type="match status" value="1"/>
</dbReference>
<keyword evidence="11" id="KW-1185">Reference proteome</keyword>
<feature type="transmembrane region" description="Helical" evidence="7">
    <location>
        <begin position="12"/>
        <end position="31"/>
    </location>
</feature>
<name>G2DY43_9GAMM</name>
<dbReference type="Proteomes" id="UP000004200">
    <property type="component" value="Unassembled WGS sequence"/>
</dbReference>
<keyword evidence="7" id="KW-0472">Membrane</keyword>
<comment type="caution">
    <text evidence="10">The sequence shown here is derived from an EMBL/GenBank/DDBJ whole genome shotgun (WGS) entry which is preliminary data.</text>
</comment>
<evidence type="ECO:0000256" key="7">
    <source>
        <dbReference type="SAM" id="Phobius"/>
    </source>
</evidence>
<dbReference type="InterPro" id="IPR003660">
    <property type="entry name" value="HAMP_dom"/>
</dbReference>
<dbReference type="InterPro" id="IPR051310">
    <property type="entry name" value="MCP_chemotaxis"/>
</dbReference>
<keyword evidence="3 5" id="KW-0807">Transducer</keyword>
<accession>G2DY43</accession>